<evidence type="ECO:0000313" key="6">
    <source>
        <dbReference type="Proteomes" id="UP000244180"/>
    </source>
</evidence>
<dbReference type="AlphaFoldDB" id="A0A132NDX1"/>
<feature type="transmembrane region" description="Helical" evidence="1">
    <location>
        <begin position="6"/>
        <end position="26"/>
    </location>
</feature>
<dbReference type="EMBL" id="JXBB01000023">
    <property type="protein sequence ID" value="OAR04221.1"/>
    <property type="molecule type" value="Genomic_DNA"/>
</dbReference>
<dbReference type="InterPro" id="IPR009526">
    <property type="entry name" value="DUF1146"/>
</dbReference>
<evidence type="ECO:0000313" key="5">
    <source>
        <dbReference type="Proteomes" id="UP000243024"/>
    </source>
</evidence>
<sequence>MLPIGVESALGIVVALGAIALSFWALEAFRWDRVVRDPKAPQAVWLRLLVSVALGGSAAVFLMAYVRWATGLVYLFQR</sequence>
<proteinExistence type="predicted"/>
<dbReference type="EMBL" id="JAHHQF010000050">
    <property type="protein sequence ID" value="MBT9282199.1"/>
    <property type="molecule type" value="Genomic_DNA"/>
</dbReference>
<evidence type="ECO:0000256" key="1">
    <source>
        <dbReference type="SAM" id="Phobius"/>
    </source>
</evidence>
<evidence type="ECO:0000313" key="3">
    <source>
        <dbReference type="EMBL" id="OAR04221.1"/>
    </source>
</evidence>
<dbReference type="RefSeq" id="WP_066201567.1">
    <property type="nucleotide sequence ID" value="NZ_CBCSAS010000023.1"/>
</dbReference>
<keyword evidence="1" id="KW-0812">Transmembrane</keyword>
<gene>
    <name evidence="4" type="ORF">HSCHL_0158</name>
    <name evidence="2" type="ORF">KM312_06020</name>
    <name evidence="3" type="ORF">SA87_07170</name>
</gene>
<reference evidence="2" key="3">
    <citation type="journal article" date="2021" name="Microbiology">
        <title>Metagenomic Analysis of the Microbial Community in the Underground Coal Fire Area (Kemerovo Region, Russia) Revealed Predominance of Thermophilic Members of the Phyla Deinococcus-thermus, Aquificae, and Firmicutes.</title>
        <authorList>
            <person name="Kadnikov V."/>
            <person name="Mardanov A.V."/>
            <person name="Beletsky A.V."/>
            <person name="Karnachuk O.V."/>
            <person name="Ravin N.V."/>
        </authorList>
    </citation>
    <scope>NUCLEOTIDE SEQUENCE</scope>
    <source>
        <strain evidence="2">RBS10-49</strain>
    </source>
</reference>
<organism evidence="4 6">
    <name type="scientific">Hydrogenibacillus schlegelii</name>
    <name type="common">Bacillus schlegelii</name>
    <dbReference type="NCBI Taxonomy" id="1484"/>
    <lineage>
        <taxon>Bacteria</taxon>
        <taxon>Bacillati</taxon>
        <taxon>Bacillota</taxon>
        <taxon>Bacilli</taxon>
        <taxon>Bacillales</taxon>
        <taxon>Bacillales Family X. Incertae Sedis</taxon>
        <taxon>Hydrogenibacillus</taxon>
    </lineage>
</organism>
<keyword evidence="5" id="KW-1185">Reference proteome</keyword>
<comment type="caution">
    <text evidence="4">The sequence shown here is derived from an EMBL/GenBank/DDBJ whole genome shotgun (WGS) entry which is preliminary data.</text>
</comment>
<keyword evidence="1" id="KW-0472">Membrane</keyword>
<feature type="transmembrane region" description="Helical" evidence="1">
    <location>
        <begin position="46"/>
        <end position="68"/>
    </location>
</feature>
<dbReference type="Proteomes" id="UP000748108">
    <property type="component" value="Unassembled WGS sequence"/>
</dbReference>
<reference evidence="3 5" key="1">
    <citation type="submission" date="2015-09" db="EMBL/GenBank/DDBJ databases">
        <title>Draft genome sequence of Hydrogenibacillus schlegelii DSM 2000.</title>
        <authorList>
            <person name="Hemp J."/>
        </authorList>
    </citation>
    <scope>NUCLEOTIDE SEQUENCE [LARGE SCALE GENOMIC DNA]</scope>
    <source>
        <strain evidence="3 5">MA 48</strain>
    </source>
</reference>
<dbReference type="STRING" id="1484.SA87_07170"/>
<dbReference type="EMBL" id="PEBV01000003">
    <property type="protein sequence ID" value="PTQ54579.1"/>
    <property type="molecule type" value="Genomic_DNA"/>
</dbReference>
<dbReference type="Proteomes" id="UP000244180">
    <property type="component" value="Unassembled WGS sequence"/>
</dbReference>
<name>A0A132NDX1_HYDSH</name>
<dbReference type="OrthoDB" id="1651016at2"/>
<dbReference type="Proteomes" id="UP000243024">
    <property type="component" value="Unassembled WGS sequence"/>
</dbReference>
<accession>A0A132NDX1</accession>
<evidence type="ECO:0000313" key="4">
    <source>
        <dbReference type="EMBL" id="PTQ54579.1"/>
    </source>
</evidence>
<evidence type="ECO:0000313" key="2">
    <source>
        <dbReference type="EMBL" id="MBT9282199.1"/>
    </source>
</evidence>
<reference evidence="4 6" key="2">
    <citation type="submission" date="2017-08" db="EMBL/GenBank/DDBJ databases">
        <title>Burning lignite coal seam in the remote Altai Mountains harbors a hydrogen-driven thermophilic microbial community.</title>
        <authorList>
            <person name="Kadnikov V.V."/>
            <person name="Mardanov A.V."/>
            <person name="Ivasenko D."/>
            <person name="Beletsky A.V."/>
            <person name="Karnachuk O.V."/>
            <person name="Ravin N.V."/>
        </authorList>
    </citation>
    <scope>NUCLEOTIDE SEQUENCE [LARGE SCALE GENOMIC DNA]</scope>
    <source>
        <strain evidence="4">AL33</strain>
    </source>
</reference>
<keyword evidence="1" id="KW-1133">Transmembrane helix</keyword>
<dbReference type="Pfam" id="PF06612">
    <property type="entry name" value="DUF1146"/>
    <property type="match status" value="1"/>
</dbReference>
<protein>
    <submittedName>
        <fullName evidence="2">DUF1146 family protein</fullName>
    </submittedName>
</protein>